<keyword evidence="14" id="KW-1185">Reference proteome</keyword>
<feature type="transmembrane region" description="Helical" evidence="12">
    <location>
        <begin position="128"/>
        <end position="151"/>
    </location>
</feature>
<feature type="compositionally biased region" description="Low complexity" evidence="11">
    <location>
        <begin position="183"/>
        <end position="195"/>
    </location>
</feature>
<reference evidence="13" key="1">
    <citation type="submission" date="2019-07" db="EMBL/GenBank/DDBJ databases">
        <authorList>
            <person name="Palmer J.M."/>
        </authorList>
    </citation>
    <scope>NUCLEOTIDE SEQUENCE</scope>
    <source>
        <strain evidence="13">PC9</strain>
    </source>
</reference>
<protein>
    <recommendedName>
        <fullName evidence="15">Mitochondrial carrier</fullName>
    </recommendedName>
</protein>
<dbReference type="PRINTS" id="PR00926">
    <property type="entry name" value="MITOCARRIER"/>
</dbReference>
<feature type="transmembrane region" description="Helical" evidence="12">
    <location>
        <begin position="378"/>
        <end position="401"/>
    </location>
</feature>
<keyword evidence="8 9" id="KW-0472">Membrane</keyword>
<feature type="repeat" description="Solcar" evidence="9">
    <location>
        <begin position="125"/>
        <end position="262"/>
    </location>
</feature>
<dbReference type="VEuPathDB" id="FungiDB:PC9H_006125"/>
<dbReference type="Pfam" id="PF00153">
    <property type="entry name" value="Mito_carr"/>
    <property type="match status" value="4"/>
</dbReference>
<sequence length="414" mass="43495">MTSGADGRNEQLDDDPPIITLRSAAKDIAIGSIAGMVSEVFEYPFDLAKVRLQSQLLTASSTSTLRFNGPVDCLKQTFRDEGVRGLYRGLPVPIVGTMAETAILFFAYTSFQNLIKKYTGSSSKLTATQFAIAGGCAGATASFVLTPIELIKCKMQVQMMSASASAPSASAAPAFSPRAPAYPSSSPGFSSSSQPIMASPPRNTRSHSTAPTPKYPGAISLIQTTVRTHGITGLWLGHTGTLLREGGGNAAWFAVKETIAAALIRRRLRKQHKSLPSSSSPSIAAAGATPRPPRPPLTSSQRRHGADILPWESAVSGAIAGACGTVVSYPADTVKSAMQTSEEIRAGRQHLSMGISPSSPAGFVATFKRMYATHGVRGMYAGCGMTAVKAVPISGILFVVYDGLNSLVDKYFVV</sequence>
<feature type="repeat" description="Solcar" evidence="9">
    <location>
        <begin position="22"/>
        <end position="114"/>
    </location>
</feature>
<evidence type="ECO:0000313" key="14">
    <source>
        <dbReference type="Proteomes" id="UP000623687"/>
    </source>
</evidence>
<dbReference type="GO" id="GO:1990575">
    <property type="term" value="P:mitochondrial L-ornithine transmembrane transport"/>
    <property type="evidence" value="ECO:0007669"/>
    <property type="project" value="TreeGrafter"/>
</dbReference>
<dbReference type="PROSITE" id="PS50920">
    <property type="entry name" value="SOLCAR"/>
    <property type="match status" value="3"/>
</dbReference>
<evidence type="ECO:0000256" key="5">
    <source>
        <dbReference type="ARBA" id="ARBA00022737"/>
    </source>
</evidence>
<dbReference type="RefSeq" id="XP_036631696.1">
    <property type="nucleotide sequence ID" value="XM_036775677.1"/>
</dbReference>
<evidence type="ECO:0000256" key="12">
    <source>
        <dbReference type="SAM" id="Phobius"/>
    </source>
</evidence>
<evidence type="ECO:0000256" key="10">
    <source>
        <dbReference type="RuleBase" id="RU000488"/>
    </source>
</evidence>
<evidence type="ECO:0000256" key="7">
    <source>
        <dbReference type="ARBA" id="ARBA00023128"/>
    </source>
</evidence>
<dbReference type="InterPro" id="IPR050567">
    <property type="entry name" value="Mitochondrial_Carrier"/>
</dbReference>
<dbReference type="InterPro" id="IPR018108">
    <property type="entry name" value="MCP_transmembrane"/>
</dbReference>
<comment type="caution">
    <text evidence="13">The sequence shown here is derived from an EMBL/GenBank/DDBJ whole genome shotgun (WGS) entry which is preliminary data.</text>
</comment>
<evidence type="ECO:0008006" key="15">
    <source>
        <dbReference type="Google" id="ProtNLM"/>
    </source>
</evidence>
<dbReference type="Proteomes" id="UP000623687">
    <property type="component" value="Unassembled WGS sequence"/>
</dbReference>
<evidence type="ECO:0000256" key="4">
    <source>
        <dbReference type="ARBA" id="ARBA00022692"/>
    </source>
</evidence>
<dbReference type="Gene3D" id="1.50.40.10">
    <property type="entry name" value="Mitochondrial carrier domain"/>
    <property type="match status" value="2"/>
</dbReference>
<dbReference type="EMBL" id="JACETU010000004">
    <property type="protein sequence ID" value="KAF7430418.1"/>
    <property type="molecule type" value="Genomic_DNA"/>
</dbReference>
<evidence type="ECO:0000256" key="6">
    <source>
        <dbReference type="ARBA" id="ARBA00022989"/>
    </source>
</evidence>
<dbReference type="GeneID" id="59375943"/>
<organism evidence="13 14">
    <name type="scientific">Pleurotus ostreatus</name>
    <name type="common">Oyster mushroom</name>
    <name type="synonym">White-rot fungus</name>
    <dbReference type="NCBI Taxonomy" id="5322"/>
    <lineage>
        <taxon>Eukaryota</taxon>
        <taxon>Fungi</taxon>
        <taxon>Dikarya</taxon>
        <taxon>Basidiomycota</taxon>
        <taxon>Agaricomycotina</taxon>
        <taxon>Agaricomycetes</taxon>
        <taxon>Agaricomycetidae</taxon>
        <taxon>Agaricales</taxon>
        <taxon>Pleurotineae</taxon>
        <taxon>Pleurotaceae</taxon>
        <taxon>Pleurotus</taxon>
    </lineage>
</organism>
<dbReference type="OrthoDB" id="2980848at2759"/>
<dbReference type="InterPro" id="IPR023395">
    <property type="entry name" value="MCP_dom_sf"/>
</dbReference>
<feature type="transmembrane region" description="Helical" evidence="12">
    <location>
        <begin position="85"/>
        <end position="108"/>
    </location>
</feature>
<feature type="compositionally biased region" description="Polar residues" evidence="11">
    <location>
        <begin position="201"/>
        <end position="211"/>
    </location>
</feature>
<feature type="region of interest" description="Disordered" evidence="11">
    <location>
        <begin position="271"/>
        <end position="303"/>
    </location>
</feature>
<feature type="region of interest" description="Disordered" evidence="11">
    <location>
        <begin position="183"/>
        <end position="216"/>
    </location>
</feature>
<dbReference type="SUPFAM" id="SSF103506">
    <property type="entry name" value="Mitochondrial carrier"/>
    <property type="match status" value="1"/>
</dbReference>
<dbReference type="AlphaFoldDB" id="A0A8H6ZVL8"/>
<dbReference type="InterPro" id="IPR002067">
    <property type="entry name" value="MCP"/>
</dbReference>
<dbReference type="PANTHER" id="PTHR45624:SF31">
    <property type="entry name" value="MITOCHONDRIAL ORNITHINE TRANSPORTER 1"/>
    <property type="match status" value="1"/>
</dbReference>
<keyword evidence="3 10" id="KW-0813">Transport</keyword>
<accession>A0A8H6ZVL8</accession>
<keyword evidence="6 12" id="KW-1133">Transmembrane helix</keyword>
<evidence type="ECO:0000256" key="3">
    <source>
        <dbReference type="ARBA" id="ARBA00022448"/>
    </source>
</evidence>
<keyword evidence="5" id="KW-0677">Repeat</keyword>
<evidence type="ECO:0000256" key="8">
    <source>
        <dbReference type="ARBA" id="ARBA00023136"/>
    </source>
</evidence>
<evidence type="ECO:0000256" key="2">
    <source>
        <dbReference type="ARBA" id="ARBA00006375"/>
    </source>
</evidence>
<evidence type="ECO:0000256" key="1">
    <source>
        <dbReference type="ARBA" id="ARBA00004225"/>
    </source>
</evidence>
<comment type="similarity">
    <text evidence="2 10">Belongs to the mitochondrial carrier (TC 2.A.29) family.</text>
</comment>
<keyword evidence="4 9" id="KW-0812">Transmembrane</keyword>
<feature type="repeat" description="Solcar" evidence="9">
    <location>
        <begin position="308"/>
        <end position="407"/>
    </location>
</feature>
<evidence type="ECO:0000256" key="9">
    <source>
        <dbReference type="PROSITE-ProRule" id="PRU00282"/>
    </source>
</evidence>
<evidence type="ECO:0000313" key="13">
    <source>
        <dbReference type="EMBL" id="KAF7430418.1"/>
    </source>
</evidence>
<evidence type="ECO:0000256" key="11">
    <source>
        <dbReference type="SAM" id="MobiDB-lite"/>
    </source>
</evidence>
<dbReference type="GO" id="GO:0000064">
    <property type="term" value="F:L-ornithine transmembrane transporter activity"/>
    <property type="evidence" value="ECO:0007669"/>
    <property type="project" value="TreeGrafter"/>
</dbReference>
<name>A0A8H6ZVL8_PLEOS</name>
<keyword evidence="7" id="KW-0496">Mitochondrion</keyword>
<comment type="subcellular location">
    <subcellularLocation>
        <location evidence="1">Mitochondrion membrane</location>
        <topology evidence="1">Multi-pass membrane protein</topology>
    </subcellularLocation>
</comment>
<gene>
    <name evidence="13" type="ORF">PC9H_006125</name>
</gene>
<dbReference type="PANTHER" id="PTHR45624">
    <property type="entry name" value="MITOCHONDRIAL BASIC AMINO ACIDS TRANSPORTER-RELATED"/>
    <property type="match status" value="1"/>
</dbReference>
<dbReference type="GO" id="GO:0031966">
    <property type="term" value="C:mitochondrial membrane"/>
    <property type="evidence" value="ECO:0007669"/>
    <property type="project" value="UniProtKB-SubCell"/>
</dbReference>
<proteinExistence type="inferred from homology"/>